<evidence type="ECO:0000256" key="2">
    <source>
        <dbReference type="ARBA" id="ARBA00022448"/>
    </source>
</evidence>
<evidence type="ECO:0000259" key="9">
    <source>
        <dbReference type="PROSITE" id="PS50928"/>
    </source>
</evidence>
<dbReference type="CDD" id="cd06261">
    <property type="entry name" value="TM_PBP2"/>
    <property type="match status" value="1"/>
</dbReference>
<gene>
    <name evidence="10" type="ORF">SAMN05444972_105177</name>
</gene>
<dbReference type="SUPFAM" id="SSF161098">
    <property type="entry name" value="MetI-like"/>
    <property type="match status" value="1"/>
</dbReference>
<evidence type="ECO:0000256" key="6">
    <source>
        <dbReference type="ARBA" id="ARBA00022989"/>
    </source>
</evidence>
<feature type="transmembrane region" description="Helical" evidence="8">
    <location>
        <begin position="66"/>
        <end position="84"/>
    </location>
</feature>
<feature type="transmembrane region" description="Helical" evidence="8">
    <location>
        <begin position="20"/>
        <end position="45"/>
    </location>
</feature>
<dbReference type="Pfam" id="PF00528">
    <property type="entry name" value="BPD_transp_1"/>
    <property type="match status" value="1"/>
</dbReference>
<keyword evidence="6 8" id="KW-1133">Transmembrane helix</keyword>
<keyword evidence="2 8" id="KW-0813">Transport</keyword>
<keyword evidence="11" id="KW-1185">Reference proteome</keyword>
<comment type="subcellular location">
    <subcellularLocation>
        <location evidence="1 8">Cell membrane</location>
        <topology evidence="1 8">Multi-pass membrane protein</topology>
    </subcellularLocation>
</comment>
<accession>A0A1I6RL94</accession>
<dbReference type="PANTHER" id="PTHR30614">
    <property type="entry name" value="MEMBRANE COMPONENT OF AMINO ACID ABC TRANSPORTER"/>
    <property type="match status" value="1"/>
</dbReference>
<comment type="similarity">
    <text evidence="8">Belongs to the binding-protein-dependent transport system permease family.</text>
</comment>
<dbReference type="GO" id="GO:0043190">
    <property type="term" value="C:ATP-binding cassette (ABC) transporter complex"/>
    <property type="evidence" value="ECO:0007669"/>
    <property type="project" value="InterPro"/>
</dbReference>
<evidence type="ECO:0000256" key="7">
    <source>
        <dbReference type="ARBA" id="ARBA00023136"/>
    </source>
</evidence>
<evidence type="ECO:0000256" key="4">
    <source>
        <dbReference type="ARBA" id="ARBA00022692"/>
    </source>
</evidence>
<keyword evidence="5" id="KW-0029">Amino-acid transport</keyword>
<protein>
    <submittedName>
        <fullName evidence="10">Putative glutamine transport system permease protein</fullName>
    </submittedName>
</protein>
<evidence type="ECO:0000313" key="10">
    <source>
        <dbReference type="EMBL" id="SFS65477.1"/>
    </source>
</evidence>
<dbReference type="Gene3D" id="1.10.3720.10">
    <property type="entry name" value="MetI-like"/>
    <property type="match status" value="1"/>
</dbReference>
<dbReference type="AlphaFoldDB" id="A0A1I6RL94"/>
<evidence type="ECO:0000256" key="3">
    <source>
        <dbReference type="ARBA" id="ARBA00022475"/>
    </source>
</evidence>
<dbReference type="OrthoDB" id="9805999at2"/>
<evidence type="ECO:0000256" key="8">
    <source>
        <dbReference type="RuleBase" id="RU363032"/>
    </source>
</evidence>
<dbReference type="Proteomes" id="UP000198660">
    <property type="component" value="Unassembled WGS sequence"/>
</dbReference>
<dbReference type="InterPro" id="IPR010065">
    <property type="entry name" value="AA_ABC_transptr_permease_3TM"/>
</dbReference>
<dbReference type="RefSeq" id="WP_091836475.1">
    <property type="nucleotide sequence ID" value="NZ_FPAA01000005.1"/>
</dbReference>
<dbReference type="PROSITE" id="PS50928">
    <property type="entry name" value="ABC_TM1"/>
    <property type="match status" value="1"/>
</dbReference>
<evidence type="ECO:0000256" key="5">
    <source>
        <dbReference type="ARBA" id="ARBA00022970"/>
    </source>
</evidence>
<dbReference type="InterPro" id="IPR043429">
    <property type="entry name" value="ArtM/GltK/GlnP/TcyL/YhdX-like"/>
</dbReference>
<dbReference type="InterPro" id="IPR035906">
    <property type="entry name" value="MetI-like_sf"/>
</dbReference>
<dbReference type="InterPro" id="IPR000515">
    <property type="entry name" value="MetI-like"/>
</dbReference>
<keyword evidence="7 8" id="KW-0472">Membrane</keyword>
<name>A0A1I6RL94_9BACL</name>
<organism evidence="10 11">
    <name type="scientific">Marininema halotolerans</name>
    <dbReference type="NCBI Taxonomy" id="1155944"/>
    <lineage>
        <taxon>Bacteria</taxon>
        <taxon>Bacillati</taxon>
        <taxon>Bacillota</taxon>
        <taxon>Bacilli</taxon>
        <taxon>Bacillales</taxon>
        <taxon>Thermoactinomycetaceae</taxon>
        <taxon>Marininema</taxon>
    </lineage>
</organism>
<dbReference type="PANTHER" id="PTHR30614:SF7">
    <property type="entry name" value="GLUTAMINE ABC TRANSPORTER PERMEASE PROTEIN GLNM-RELATED"/>
    <property type="match status" value="1"/>
</dbReference>
<sequence length="217" mass="23609">MGDFSLLAAYKQEFIDGFLTTLSASLLALVLSLCVGTIIACLRLSQVQLLEWIGTAYVEFFRNTPLVIQVFFFAMGLPSLGWNISEFTAGAIGLSIYTGAFIAEALRAGIQSVPRGQMEASRSSGMTYIQSMRYVILPQAFKIVIPPLGNQCVNLVKNSSVLAIIAGGDLLYAADTVSSQTFQINLTYLFVAALYLVITLPLSFGVNQLERRLARQS</sequence>
<evidence type="ECO:0000256" key="1">
    <source>
        <dbReference type="ARBA" id="ARBA00004651"/>
    </source>
</evidence>
<evidence type="ECO:0000313" key="11">
    <source>
        <dbReference type="Proteomes" id="UP000198660"/>
    </source>
</evidence>
<feature type="transmembrane region" description="Helical" evidence="8">
    <location>
        <begin position="186"/>
        <end position="206"/>
    </location>
</feature>
<dbReference type="NCBIfam" id="TIGR01726">
    <property type="entry name" value="HEQRo_perm_3TM"/>
    <property type="match status" value="1"/>
</dbReference>
<dbReference type="FunFam" id="1.10.3720.10:FF:000033">
    <property type="entry name" value="Polar amino acid ABC transporter permease"/>
    <property type="match status" value="1"/>
</dbReference>
<keyword evidence="3" id="KW-1003">Cell membrane</keyword>
<feature type="domain" description="ABC transmembrane type-1" evidence="9">
    <location>
        <begin position="18"/>
        <end position="206"/>
    </location>
</feature>
<dbReference type="EMBL" id="FPAA01000005">
    <property type="protein sequence ID" value="SFS65477.1"/>
    <property type="molecule type" value="Genomic_DNA"/>
</dbReference>
<keyword evidence="4 8" id="KW-0812">Transmembrane</keyword>
<dbReference type="GO" id="GO:0022857">
    <property type="term" value="F:transmembrane transporter activity"/>
    <property type="evidence" value="ECO:0007669"/>
    <property type="project" value="InterPro"/>
</dbReference>
<reference evidence="11" key="1">
    <citation type="submission" date="2016-10" db="EMBL/GenBank/DDBJ databases">
        <authorList>
            <person name="Varghese N."/>
            <person name="Submissions S."/>
        </authorList>
    </citation>
    <scope>NUCLEOTIDE SEQUENCE [LARGE SCALE GENOMIC DNA]</scope>
    <source>
        <strain evidence="11">DSM 45789</strain>
    </source>
</reference>
<proteinExistence type="inferred from homology"/>
<dbReference type="GO" id="GO:0006865">
    <property type="term" value="P:amino acid transport"/>
    <property type="evidence" value="ECO:0007669"/>
    <property type="project" value="UniProtKB-KW"/>
</dbReference>